<protein>
    <submittedName>
        <fullName evidence="1">Mono-oxygenase ydhR</fullName>
    </submittedName>
</protein>
<evidence type="ECO:0000313" key="1">
    <source>
        <dbReference type="EMBL" id="SIS83037.1"/>
    </source>
</evidence>
<dbReference type="InterPro" id="IPR014910">
    <property type="entry name" value="YdhR"/>
</dbReference>
<dbReference type="Gene3D" id="3.30.70.100">
    <property type="match status" value="1"/>
</dbReference>
<organism evidence="1 2">
    <name type="scientific">Salimicrobium salexigens</name>
    <dbReference type="NCBI Taxonomy" id="908941"/>
    <lineage>
        <taxon>Bacteria</taxon>
        <taxon>Bacillati</taxon>
        <taxon>Bacillota</taxon>
        <taxon>Bacilli</taxon>
        <taxon>Bacillales</taxon>
        <taxon>Bacillaceae</taxon>
        <taxon>Salimicrobium</taxon>
    </lineage>
</organism>
<dbReference type="PANTHER" id="PTHR39169:SF1">
    <property type="entry name" value="MONOOXYGENASE YDHR-RELATED"/>
    <property type="match status" value="1"/>
</dbReference>
<dbReference type="RefSeq" id="WP_076571787.1">
    <property type="nucleotide sequence ID" value="NZ_FTOK01000006.1"/>
</dbReference>
<dbReference type="InterPro" id="IPR011008">
    <property type="entry name" value="Dimeric_a/b-barrel"/>
</dbReference>
<dbReference type="Pfam" id="PF08803">
    <property type="entry name" value="ydhR"/>
    <property type="match status" value="1"/>
</dbReference>
<evidence type="ECO:0000313" key="2">
    <source>
        <dbReference type="Proteomes" id="UP000199777"/>
    </source>
</evidence>
<proteinExistence type="predicted"/>
<reference evidence="1 2" key="1">
    <citation type="submission" date="2017-01" db="EMBL/GenBank/DDBJ databases">
        <authorList>
            <person name="Varghese N."/>
            <person name="Submissions S."/>
        </authorList>
    </citation>
    <scope>NUCLEOTIDE SEQUENCE [LARGE SCALE GENOMIC DNA]</scope>
    <source>
        <strain evidence="1 2">DSM 22782</strain>
    </source>
</reference>
<gene>
    <name evidence="1" type="ORF">SAMN05421758_106228</name>
</gene>
<dbReference type="NCBIfam" id="NF008333">
    <property type="entry name" value="PRK11118.1"/>
    <property type="match status" value="1"/>
</dbReference>
<name>A0ABY1KVG2_9BACI</name>
<dbReference type="Proteomes" id="UP000199777">
    <property type="component" value="Unassembled WGS sequence"/>
</dbReference>
<dbReference type="SUPFAM" id="SSF54909">
    <property type="entry name" value="Dimeric alpha+beta barrel"/>
    <property type="match status" value="1"/>
</dbReference>
<dbReference type="PANTHER" id="PTHR39169">
    <property type="match status" value="1"/>
</dbReference>
<accession>A0ABY1KVG2</accession>
<keyword evidence="2" id="KW-1185">Reference proteome</keyword>
<comment type="caution">
    <text evidence="1">The sequence shown here is derived from an EMBL/GenBank/DDBJ whole genome shotgun (WGS) entry which is preliminary data.</text>
</comment>
<dbReference type="EMBL" id="FTOK01000006">
    <property type="protein sequence ID" value="SIS83037.1"/>
    <property type="molecule type" value="Genomic_DNA"/>
</dbReference>
<sequence length="101" mass="11576">MTTILQMDFAMDGPFGDEMADQFKELAESINEEEGFKWKIWTENPETKEAGGIYAFDSEDAAKKYLDKHSKRLKGFGIRDVNAKIFEVNEKLTEITFGTKI</sequence>